<dbReference type="SMART" id="SM00320">
    <property type="entry name" value="WD40"/>
    <property type="match status" value="11"/>
</dbReference>
<dbReference type="PROSITE" id="PS50294">
    <property type="entry name" value="WD_REPEATS_REGION"/>
    <property type="match status" value="3"/>
</dbReference>
<dbReference type="Gene3D" id="2.130.10.10">
    <property type="entry name" value="YVTN repeat-like/Quinoprotein amine dehydrogenase"/>
    <property type="match status" value="4"/>
</dbReference>
<dbReference type="GO" id="GO:0004672">
    <property type="term" value="F:protein kinase activity"/>
    <property type="evidence" value="ECO:0007669"/>
    <property type="project" value="InterPro"/>
</dbReference>
<reference evidence="8" key="1">
    <citation type="submission" date="2024-07" db="EMBL/GenBank/DDBJ databases">
        <authorList>
            <person name="Yu S.T."/>
        </authorList>
    </citation>
    <scope>NUCLEOTIDE SEQUENCE</scope>
    <source>
        <strain evidence="8">R44</strain>
    </source>
</reference>
<feature type="repeat" description="WD" evidence="5">
    <location>
        <begin position="853"/>
        <end position="885"/>
    </location>
</feature>
<evidence type="ECO:0000256" key="3">
    <source>
        <dbReference type="ARBA" id="ARBA00022741"/>
    </source>
</evidence>
<feature type="domain" description="Protein kinase" evidence="7">
    <location>
        <begin position="18"/>
        <end position="310"/>
    </location>
</feature>
<dbReference type="SUPFAM" id="SSF50978">
    <property type="entry name" value="WD40 repeat-like"/>
    <property type="match status" value="2"/>
</dbReference>
<protein>
    <submittedName>
        <fullName evidence="8">Protein kinase</fullName>
    </submittedName>
</protein>
<name>A0AB39TBL9_9ACTN</name>
<dbReference type="InterPro" id="IPR036322">
    <property type="entry name" value="WD40_repeat_dom_sf"/>
</dbReference>
<dbReference type="InterPro" id="IPR017441">
    <property type="entry name" value="Protein_kinase_ATP_BS"/>
</dbReference>
<dbReference type="InterPro" id="IPR019775">
    <property type="entry name" value="WD40_repeat_CS"/>
</dbReference>
<dbReference type="PROSITE" id="PS00107">
    <property type="entry name" value="PROTEIN_KINASE_ATP"/>
    <property type="match status" value="1"/>
</dbReference>
<dbReference type="CDD" id="cd14014">
    <property type="entry name" value="STKc_PknB_like"/>
    <property type="match status" value="1"/>
</dbReference>
<dbReference type="InterPro" id="IPR015943">
    <property type="entry name" value="WD40/YVTN_repeat-like_dom_sf"/>
</dbReference>
<dbReference type="InterPro" id="IPR001680">
    <property type="entry name" value="WD40_rpt"/>
</dbReference>
<keyword evidence="2" id="KW-0677">Repeat</keyword>
<dbReference type="SUPFAM" id="SSF56112">
    <property type="entry name" value="Protein kinase-like (PK-like)"/>
    <property type="match status" value="1"/>
</dbReference>
<evidence type="ECO:0000256" key="5">
    <source>
        <dbReference type="PROSITE-ProRule" id="PRU00221"/>
    </source>
</evidence>
<dbReference type="InterPro" id="IPR000719">
    <property type="entry name" value="Prot_kinase_dom"/>
</dbReference>
<dbReference type="PROSITE" id="PS00678">
    <property type="entry name" value="WD_REPEATS_1"/>
    <property type="match status" value="2"/>
</dbReference>
<keyword evidence="1 5" id="KW-0853">WD repeat</keyword>
<dbReference type="InterPro" id="IPR050349">
    <property type="entry name" value="WD_LIS1/nudF_dynein_reg"/>
</dbReference>
<dbReference type="InterPro" id="IPR008271">
    <property type="entry name" value="Ser/Thr_kinase_AS"/>
</dbReference>
<dbReference type="AlphaFoldDB" id="A0AB39TBL9"/>
<dbReference type="SMART" id="SM00220">
    <property type="entry name" value="S_TKc"/>
    <property type="match status" value="1"/>
</dbReference>
<dbReference type="InterPro" id="IPR011009">
    <property type="entry name" value="Kinase-like_dom_sf"/>
</dbReference>
<feature type="repeat" description="WD" evidence="5">
    <location>
        <begin position="451"/>
        <end position="492"/>
    </location>
</feature>
<feature type="repeat" description="WD" evidence="5">
    <location>
        <begin position="493"/>
        <end position="534"/>
    </location>
</feature>
<feature type="repeat" description="WD" evidence="5">
    <location>
        <begin position="1086"/>
        <end position="1117"/>
    </location>
</feature>
<dbReference type="InterPro" id="IPR020472">
    <property type="entry name" value="WD40_PAC1"/>
</dbReference>
<evidence type="ECO:0000256" key="4">
    <source>
        <dbReference type="ARBA" id="ARBA00022840"/>
    </source>
</evidence>
<dbReference type="PROSITE" id="PS00108">
    <property type="entry name" value="PROTEIN_KINASE_ST"/>
    <property type="match status" value="1"/>
</dbReference>
<dbReference type="PROSITE" id="PS50011">
    <property type="entry name" value="PROTEIN_KINASE_DOM"/>
    <property type="match status" value="1"/>
</dbReference>
<dbReference type="PROSITE" id="PS50082">
    <property type="entry name" value="WD_REPEATS_2"/>
    <property type="match status" value="6"/>
</dbReference>
<dbReference type="RefSeq" id="WP_369148151.1">
    <property type="nucleotide sequence ID" value="NZ_CP163444.1"/>
</dbReference>
<keyword evidence="8" id="KW-0418">Kinase</keyword>
<evidence type="ECO:0000259" key="7">
    <source>
        <dbReference type="PROSITE" id="PS50011"/>
    </source>
</evidence>
<dbReference type="Pfam" id="PF00400">
    <property type="entry name" value="WD40"/>
    <property type="match status" value="4"/>
</dbReference>
<gene>
    <name evidence="8" type="ORF">AB5J54_36125</name>
</gene>
<dbReference type="CDD" id="cd00200">
    <property type="entry name" value="WD40"/>
    <property type="match status" value="1"/>
</dbReference>
<sequence>MNADPVLWREGDLIDDRYRVTRILGQGGMGVVHQVRHLAWGADLAVKSPKGQRWNATRREQFVTEAETWVSLGLHPHVCSCHYVRVFDGVPRVFAEYVPGGSLHDWIRGRRLYNGDHRGVLARMLDLAIQFAWGLEHAHSRGLVHQDVKPANVLIEEAGEGAVTAKVTDFGIARARAVALAAAADDTAPGVSVPVSAGGYTRRYASPEQVDGLPLGRRTDVYSYAVAVLEMFTGGATWRAGEVAGEVLAQHRAHAEGVPPDGGPPHLPSDLADLLERCLRHDPAHRPGSMSEIAAELTGIYQRALGHPHPRQMPKASELLADELNNRALSLLDLGRPGDSDRSFTAATKADPQHLAAAYNHGLRRWRRADITDENLIATLDGIRAGDDSWQARHLLAQVHLERGDLTSARALLESALHETSDEPDVRAALRAARSPLGVDARCTETSAIAWRGEQSIVNPVRIAADAPLALTGGRDGTVRLWDLDSGHCHLTLSGSSRPVIAVDISPDGTVGASASGDDTIRIWDLTTGRGLYEVRTERPRRPGRGFVAQGEYYTVRISADARFVLWAEEGKVTLWDFWGAGRTVLHDEDDGGWRAGIDLTADGRLALFADGDRIRMWEPASGRGWQTAPIPDGIAPGFLRVSPDGRSAVTSGYAAGTIRLWDLVSGQCAHRLQGHRSGVRALSFSGDSRFLLSSGQVDRTVRFWDLRTGRCLRTFALPETGGYVDEVRLAGDARRAISVSDNGTVARWTMPAGPMTAETGSAILQLSRPRPVTDLANLSKKVEAQVVSAEQAMADGRLPAALDLLTQARATAGYERQSHVLSAWRKLARKSIRTVLRGSWPGKTLATGHFQSADLSQDGTVAAVCHTDGTVRLWDIEHDTELREIRVNPGRSGGMGVCLSLSVDGRRLLSGENDRVRLWSVDTGACLHTFDVGEHEIWSVRFAADDNHALFSGYPWTQLWDLRTGSVLSTMHERVTSVAWAGPLSLAAAIGGMHRDTVLVHEVADGQLVRRVDAPRPPGNTQDPTGYEAFFKPRGLVEWSSAGLSADGRQLLTGDEAGAIQLWDLATGERLRQFEKEPDHTPSKLRFTADGRFAISTGRDFKIRAWDVGTGRCLRVLGEHRQPVDDIVVASDSRRVLSWSRVDGARLWELDWELEAREAVDWDEAAAPYLEGFLARHGQHPTDADIDGLLRLLQDAGYGWLRAEGVRAELDRMAVAQRKR</sequence>
<dbReference type="Pfam" id="PF00069">
    <property type="entry name" value="Pkinase"/>
    <property type="match status" value="1"/>
</dbReference>
<feature type="repeat" description="WD" evidence="5">
    <location>
        <begin position="673"/>
        <end position="715"/>
    </location>
</feature>
<dbReference type="PANTHER" id="PTHR44129">
    <property type="entry name" value="WD REPEAT-CONTAINING PROTEIN POP1"/>
    <property type="match status" value="1"/>
</dbReference>
<dbReference type="Gene3D" id="1.10.510.10">
    <property type="entry name" value="Transferase(Phosphotransferase) domain 1"/>
    <property type="match status" value="1"/>
</dbReference>
<evidence type="ECO:0000256" key="2">
    <source>
        <dbReference type="ARBA" id="ARBA00022737"/>
    </source>
</evidence>
<organism evidence="8">
    <name type="scientific">Streptomyces sp. R44</name>
    <dbReference type="NCBI Taxonomy" id="3238633"/>
    <lineage>
        <taxon>Bacteria</taxon>
        <taxon>Bacillati</taxon>
        <taxon>Actinomycetota</taxon>
        <taxon>Actinomycetes</taxon>
        <taxon>Kitasatosporales</taxon>
        <taxon>Streptomycetaceae</taxon>
        <taxon>Streptomyces</taxon>
    </lineage>
</organism>
<proteinExistence type="predicted"/>
<dbReference type="Gene3D" id="1.25.40.10">
    <property type="entry name" value="Tetratricopeptide repeat domain"/>
    <property type="match status" value="1"/>
</dbReference>
<evidence type="ECO:0000313" key="8">
    <source>
        <dbReference type="EMBL" id="XDQ75621.1"/>
    </source>
</evidence>
<evidence type="ECO:0000256" key="6">
    <source>
        <dbReference type="PROSITE-ProRule" id="PRU10141"/>
    </source>
</evidence>
<dbReference type="InterPro" id="IPR011990">
    <property type="entry name" value="TPR-like_helical_dom_sf"/>
</dbReference>
<dbReference type="GO" id="GO:0005524">
    <property type="term" value="F:ATP binding"/>
    <property type="evidence" value="ECO:0007669"/>
    <property type="project" value="UniProtKB-UniRule"/>
</dbReference>
<keyword evidence="8" id="KW-0808">Transferase</keyword>
<dbReference type="SUPFAM" id="SSF48452">
    <property type="entry name" value="TPR-like"/>
    <property type="match status" value="1"/>
</dbReference>
<keyword evidence="3 6" id="KW-0547">Nucleotide-binding</keyword>
<dbReference type="PRINTS" id="PR00320">
    <property type="entry name" value="GPROTEINBRPT"/>
</dbReference>
<evidence type="ECO:0000256" key="1">
    <source>
        <dbReference type="ARBA" id="ARBA00022574"/>
    </source>
</evidence>
<dbReference type="EMBL" id="CP163444">
    <property type="protein sequence ID" value="XDQ75621.1"/>
    <property type="molecule type" value="Genomic_DNA"/>
</dbReference>
<accession>A0AB39TBL9</accession>
<feature type="binding site" evidence="6">
    <location>
        <position position="47"/>
    </location>
    <ligand>
        <name>ATP</name>
        <dbReference type="ChEBI" id="CHEBI:30616"/>
    </ligand>
</feature>
<keyword evidence="4 6" id="KW-0067">ATP-binding</keyword>
<feature type="repeat" description="WD" evidence="5">
    <location>
        <begin position="1045"/>
        <end position="1074"/>
    </location>
</feature>